<reference evidence="1" key="1">
    <citation type="submission" date="2016-01" db="EMBL/GenBank/DDBJ databases">
        <authorList>
            <person name="Peeters C."/>
        </authorList>
    </citation>
    <scope>NUCLEOTIDE SEQUENCE [LARGE SCALE GENOMIC DNA]</scope>
    <source>
        <strain evidence="1">LMG 29318</strain>
    </source>
</reference>
<dbReference type="Pfam" id="PF09952">
    <property type="entry name" value="AbiEi_2"/>
    <property type="match status" value="1"/>
</dbReference>
<evidence type="ECO:0000313" key="1">
    <source>
        <dbReference type="EMBL" id="SAK67448.1"/>
    </source>
</evidence>
<proteinExistence type="predicted"/>
<dbReference type="EMBL" id="FCOF02000013">
    <property type="protein sequence ID" value="SAK67448.1"/>
    <property type="molecule type" value="Genomic_DNA"/>
</dbReference>
<organism evidence="1 2">
    <name type="scientific">Caballeronia catudaia</name>
    <dbReference type="NCBI Taxonomy" id="1777136"/>
    <lineage>
        <taxon>Bacteria</taxon>
        <taxon>Pseudomonadati</taxon>
        <taxon>Pseudomonadota</taxon>
        <taxon>Betaproteobacteria</taxon>
        <taxon>Burkholderiales</taxon>
        <taxon>Burkholderiaceae</taxon>
        <taxon>Caballeronia</taxon>
    </lineage>
</organism>
<accession>A0A158BBH7</accession>
<dbReference type="RefSeq" id="WP_061125092.1">
    <property type="nucleotide sequence ID" value="NZ_FCOF02000013.1"/>
</dbReference>
<evidence type="ECO:0000313" key="2">
    <source>
        <dbReference type="Proteomes" id="UP000054870"/>
    </source>
</evidence>
<comment type="caution">
    <text evidence="1">The sequence shown here is derived from an EMBL/GenBank/DDBJ whole genome shotgun (WGS) entry which is preliminary data.</text>
</comment>
<dbReference type="Proteomes" id="UP000054870">
    <property type="component" value="Unassembled WGS sequence"/>
</dbReference>
<dbReference type="InterPro" id="IPR019238">
    <property type="entry name" value="AbiEi_2"/>
</dbReference>
<gene>
    <name evidence="1" type="ORF">AWB75_03225</name>
</gene>
<dbReference type="AlphaFoldDB" id="A0A158BBH7"/>
<dbReference type="OrthoDB" id="6630012at2"/>
<protein>
    <submittedName>
        <fullName evidence="1">Uncharacterized protein</fullName>
    </submittedName>
</protein>
<keyword evidence="2" id="KW-1185">Reference proteome</keyword>
<name>A0A158BBH7_9BURK</name>
<sequence length="344" mass="37654">MPPLADDHHLEQMAEAAAAAFSDATGLAARRVATPKRGNYDAAIEFRIGGARFKRPVTVKENIDRVGALSAFTALCASWCSPTRPLLVTTHLSPDMIRACRELGVDALDLAGNASLVEDDSVVIVSGRPRVAQSKARRSGTWTRSTLRVTLALLITPALLARGYRDIAQHAGVSHGTVQNAVRALIDHRDVFERPDGRGLQFADRERLIDEWVTLYPRQLRESLLIGRYRAETNDWWRDVPALPGQCQFGGEPAAAILTEYLKPATVTAYCADAVPREWIMQARLRPEPAGNVEFLRAPVALAPVDGLPPNVVAPLIVYADLVASGDPRNLETARMLRERYLAA</sequence>